<feature type="chain" id="PRO_5034277460" evidence="2">
    <location>
        <begin position="19"/>
        <end position="191"/>
    </location>
</feature>
<evidence type="ECO:0000256" key="2">
    <source>
        <dbReference type="SAM" id="SignalP"/>
    </source>
</evidence>
<comment type="caution">
    <text evidence="3">The sequence shown here is derived from an EMBL/GenBank/DDBJ whole genome shotgun (WGS) entry which is preliminary data.</text>
</comment>
<keyword evidence="2" id="KW-0732">Signal</keyword>
<accession>A0A8H3I2W6</accession>
<gene>
    <name evidence="3" type="ORF">ALECFALPRED_008448</name>
</gene>
<dbReference type="AlphaFoldDB" id="A0A8H3I2W6"/>
<dbReference type="EMBL" id="CAJPDR010000059">
    <property type="protein sequence ID" value="CAF9912982.1"/>
    <property type="molecule type" value="Genomic_DNA"/>
</dbReference>
<evidence type="ECO:0000256" key="1">
    <source>
        <dbReference type="SAM" id="MobiDB-lite"/>
    </source>
</evidence>
<reference evidence="3" key="1">
    <citation type="submission" date="2021-03" db="EMBL/GenBank/DDBJ databases">
        <authorList>
            <person name="Tagirdzhanova G."/>
        </authorList>
    </citation>
    <scope>NUCLEOTIDE SEQUENCE</scope>
</reference>
<feature type="region of interest" description="Disordered" evidence="1">
    <location>
        <begin position="42"/>
        <end position="70"/>
    </location>
</feature>
<dbReference type="OrthoDB" id="5404646at2759"/>
<protein>
    <submittedName>
        <fullName evidence="3">Uncharacterized protein</fullName>
    </submittedName>
</protein>
<keyword evidence="4" id="KW-1185">Reference proteome</keyword>
<feature type="compositionally biased region" description="Low complexity" evidence="1">
    <location>
        <begin position="42"/>
        <end position="68"/>
    </location>
</feature>
<proteinExistence type="predicted"/>
<dbReference type="Proteomes" id="UP000664203">
    <property type="component" value="Unassembled WGS sequence"/>
</dbReference>
<evidence type="ECO:0000313" key="3">
    <source>
        <dbReference type="EMBL" id="CAF9912982.1"/>
    </source>
</evidence>
<name>A0A8H3I2W6_9LECA</name>
<sequence>MNLFVLLFVLQALSLATSARPLFPLQNQQAIAISPPLTPPSSVNSFDSSSDLESGSGSERGSKKFSFSNPLKKIKPSSSGFRCHRYPQNSILGELSAYVTDLLRSYRDTVFRGKGHQERPRFETCYAGFDSSDVSPSIYFGNMKAKEIGVVEKLFKNQLLMKFPAVRIVKTSNAIAVVVEGREKIKRRSTP</sequence>
<evidence type="ECO:0000313" key="4">
    <source>
        <dbReference type="Proteomes" id="UP000664203"/>
    </source>
</evidence>
<organism evidence="3 4">
    <name type="scientific">Alectoria fallacina</name>
    <dbReference type="NCBI Taxonomy" id="1903189"/>
    <lineage>
        <taxon>Eukaryota</taxon>
        <taxon>Fungi</taxon>
        <taxon>Dikarya</taxon>
        <taxon>Ascomycota</taxon>
        <taxon>Pezizomycotina</taxon>
        <taxon>Lecanoromycetes</taxon>
        <taxon>OSLEUM clade</taxon>
        <taxon>Lecanoromycetidae</taxon>
        <taxon>Lecanorales</taxon>
        <taxon>Lecanorineae</taxon>
        <taxon>Parmeliaceae</taxon>
        <taxon>Alectoria</taxon>
    </lineage>
</organism>
<feature type="signal peptide" evidence="2">
    <location>
        <begin position="1"/>
        <end position="18"/>
    </location>
</feature>